<dbReference type="SUPFAM" id="SSF56601">
    <property type="entry name" value="beta-lactamase/transpeptidase-like"/>
    <property type="match status" value="1"/>
</dbReference>
<dbReference type="PANTHER" id="PTHR30627">
    <property type="entry name" value="PEPTIDOGLYCAN D,D-TRANSPEPTIDASE"/>
    <property type="match status" value="1"/>
</dbReference>
<dbReference type="Gene3D" id="3.90.1310.10">
    <property type="entry name" value="Penicillin-binding protein 2a (Domain 2)"/>
    <property type="match status" value="2"/>
</dbReference>
<evidence type="ECO:0000256" key="6">
    <source>
        <dbReference type="ARBA" id="ARBA00022960"/>
    </source>
</evidence>
<evidence type="ECO:0000256" key="2">
    <source>
        <dbReference type="ARBA" id="ARBA00004236"/>
    </source>
</evidence>
<reference evidence="13 14" key="1">
    <citation type="submission" date="2020-08" db="EMBL/GenBank/DDBJ databases">
        <title>Genome public.</title>
        <authorList>
            <person name="Liu C."/>
            <person name="Sun Q."/>
        </authorList>
    </citation>
    <scope>NUCLEOTIDE SEQUENCE [LARGE SCALE GENOMIC DNA]</scope>
    <source>
        <strain evidence="13 14">NSJ-9</strain>
    </source>
</reference>
<dbReference type="Proteomes" id="UP000643810">
    <property type="component" value="Unassembled WGS sequence"/>
</dbReference>
<keyword evidence="6" id="KW-0133">Cell shape</keyword>
<keyword evidence="8" id="KW-1133">Transmembrane helix</keyword>
<evidence type="ECO:0000259" key="12">
    <source>
        <dbReference type="Pfam" id="PF03717"/>
    </source>
</evidence>
<evidence type="ECO:0000313" key="13">
    <source>
        <dbReference type="EMBL" id="MBC5685136.1"/>
    </source>
</evidence>
<evidence type="ECO:0000256" key="7">
    <source>
        <dbReference type="ARBA" id="ARBA00022984"/>
    </source>
</evidence>
<proteinExistence type="inferred from homology"/>
<comment type="caution">
    <text evidence="13">The sequence shown here is derived from an EMBL/GenBank/DDBJ whole genome shotgun (WGS) entry which is preliminary data.</text>
</comment>
<name>A0ABR7GCG7_9FIRM</name>
<evidence type="ECO:0000313" key="14">
    <source>
        <dbReference type="Proteomes" id="UP000643810"/>
    </source>
</evidence>
<dbReference type="InterPro" id="IPR005311">
    <property type="entry name" value="PBP_dimer"/>
</dbReference>
<keyword evidence="5" id="KW-0812">Transmembrane</keyword>
<dbReference type="EMBL" id="JACOPG010000001">
    <property type="protein sequence ID" value="MBC5685136.1"/>
    <property type="molecule type" value="Genomic_DNA"/>
</dbReference>
<dbReference type="InterPro" id="IPR012338">
    <property type="entry name" value="Beta-lactam/transpept-like"/>
</dbReference>
<comment type="subcellular location">
    <subcellularLocation>
        <location evidence="2">Cell membrane</location>
    </subcellularLocation>
    <subcellularLocation>
        <location evidence="1">Membrane</location>
        <topology evidence="1">Single-pass membrane protein</topology>
    </subcellularLocation>
</comment>
<feature type="domain" description="Penicillin-binding protein dimerisation" evidence="12">
    <location>
        <begin position="37"/>
        <end position="301"/>
    </location>
</feature>
<dbReference type="Gene3D" id="3.40.710.10">
    <property type="entry name" value="DD-peptidase/beta-lactamase superfamily"/>
    <property type="match status" value="1"/>
</dbReference>
<evidence type="ECO:0000256" key="8">
    <source>
        <dbReference type="ARBA" id="ARBA00022989"/>
    </source>
</evidence>
<evidence type="ECO:0000259" key="11">
    <source>
        <dbReference type="Pfam" id="PF00905"/>
    </source>
</evidence>
<dbReference type="Gene3D" id="3.30.1390.30">
    <property type="entry name" value="Penicillin-binding protein 2a, domain 3"/>
    <property type="match status" value="1"/>
</dbReference>
<accession>A0ABR7GCG7</accession>
<keyword evidence="10" id="KW-0961">Cell wall biogenesis/degradation</keyword>
<evidence type="ECO:0000256" key="3">
    <source>
        <dbReference type="ARBA" id="ARBA00007171"/>
    </source>
</evidence>
<protein>
    <submittedName>
        <fullName evidence="13">Peptidoglycan glycosyltransferase</fullName>
    </submittedName>
</protein>
<comment type="similarity">
    <text evidence="3">Belongs to the transpeptidase family.</text>
</comment>
<keyword evidence="14" id="KW-1185">Reference proteome</keyword>
<feature type="domain" description="Penicillin-binding protein transpeptidase" evidence="11">
    <location>
        <begin position="582"/>
        <end position="900"/>
    </location>
</feature>
<dbReference type="InterPro" id="IPR036138">
    <property type="entry name" value="PBP_dimer_sf"/>
</dbReference>
<dbReference type="Pfam" id="PF00905">
    <property type="entry name" value="Transpeptidase"/>
    <property type="match status" value="1"/>
</dbReference>
<evidence type="ECO:0000256" key="1">
    <source>
        <dbReference type="ARBA" id="ARBA00004167"/>
    </source>
</evidence>
<evidence type="ECO:0000256" key="5">
    <source>
        <dbReference type="ARBA" id="ARBA00022692"/>
    </source>
</evidence>
<evidence type="ECO:0000256" key="10">
    <source>
        <dbReference type="ARBA" id="ARBA00023316"/>
    </source>
</evidence>
<dbReference type="InterPro" id="IPR050515">
    <property type="entry name" value="Beta-lactam/transpept"/>
</dbReference>
<organism evidence="13 14">
    <name type="scientific">Roseburia lenta</name>
    <dbReference type="NCBI Taxonomy" id="2763061"/>
    <lineage>
        <taxon>Bacteria</taxon>
        <taxon>Bacillati</taxon>
        <taxon>Bacillota</taxon>
        <taxon>Clostridia</taxon>
        <taxon>Lachnospirales</taxon>
        <taxon>Lachnospiraceae</taxon>
        <taxon>Roseburia</taxon>
    </lineage>
</organism>
<keyword evidence="9" id="KW-0472">Membrane</keyword>
<evidence type="ECO:0000256" key="9">
    <source>
        <dbReference type="ARBA" id="ARBA00023136"/>
    </source>
</evidence>
<keyword evidence="7" id="KW-0573">Peptidoglycan synthesis</keyword>
<dbReference type="InterPro" id="IPR001460">
    <property type="entry name" value="PCN-bd_Tpept"/>
</dbReference>
<dbReference type="PANTHER" id="PTHR30627:SF2">
    <property type="entry name" value="PEPTIDOGLYCAN D,D-TRANSPEPTIDASE MRDA"/>
    <property type="match status" value="1"/>
</dbReference>
<dbReference type="SUPFAM" id="SSF56519">
    <property type="entry name" value="Penicillin binding protein dimerisation domain"/>
    <property type="match status" value="1"/>
</dbReference>
<evidence type="ECO:0000256" key="4">
    <source>
        <dbReference type="ARBA" id="ARBA00022475"/>
    </source>
</evidence>
<sequence>MVLLAGILITRLFVLQIVRGADYQENYDLTVEKDETIAATRGNIYDCNGKLLAYNELAYAITIEDNGTYENRKDRNKKMNQEISDIITHIEANGDSIDNNFGITRSSSGQYSFVNDSGTALQRFRADVFGHASIDDLEYNDKLGFDEAEATPDQIMDYLMGEERYNISDKYDGEMRYKICIVRYNIGQNSYQKYIATTIASNVSDESVAYIKENSNELTGVDIKETSIRKYVDSEYFAHIIGYTGTISTDEYNEKKKDDDSVELTDVVGKSGIEQVMNDYLSGTKGKQKLYVDSVGNLIQVSDYEEPESGDDVYLSIDKDLQEATYRALEKEIASIVYSKIANIKTYHTTGEESDIMIPVYDVYHSFINNNLIDTSKFSDADATDTERAVKSAYDKKTADVFSQLQSQLKPTTGTVYKDLSEEYQDYATYIVTYLKKQGIFDKDAIDASDEMQTKWTSESLSVNEYLLYAIEQNWIDITKYAKDTKYVDTDELYGLLIDYVLDQLQTDASFEKLVYKYAIQQDMISGNQLCALLYEQGVLPEDDTTHDALLSGRISAYSFVLDKIKNLEITPGQLGLDPCSGSAVVIDSKTGEVLACVSYPGYDNNKLANSVDSTYYAYLTNSKSEPLYNHATQQKTAPGSTYKVVSATAGLAENVITTSTQILDQGKFEKVSNKPECWIYPRSTHGLINVAEALRFSCNYFFYEVGYDLAGGNSNNYNDSQGIEKLAKYASMYGLDSKTGVEIDESTPTPATEFPVMAAIGQSDNNFTTISLARYITAVSNRGTVYDLTLLDHVEDPASGETVATYSPSVKNQITALTDSEWSTLNSGLRMVVEDLSAFKGTSVAAAGKTGTAQESLLRPNHALFVGYAPYTDPEIAVATRIAHGYGSSNASVVAAEIMSYYFGEKTLENIAQSGANTETTTNSVTD</sequence>
<gene>
    <name evidence="13" type="ORF">H8R94_00675</name>
</gene>
<dbReference type="Pfam" id="PF03717">
    <property type="entry name" value="PBP_dimer"/>
    <property type="match status" value="1"/>
</dbReference>
<keyword evidence="4" id="KW-1003">Cell membrane</keyword>